<keyword evidence="2" id="KW-1185">Reference proteome</keyword>
<name>A0ABT5DS89_9BACT</name>
<evidence type="ECO:0000313" key="2">
    <source>
        <dbReference type="Proteomes" id="UP001221686"/>
    </source>
</evidence>
<evidence type="ECO:0000313" key="1">
    <source>
        <dbReference type="EMBL" id="MDC0716519.1"/>
    </source>
</evidence>
<comment type="caution">
    <text evidence="1">The sequence shown here is derived from an EMBL/GenBank/DDBJ whole genome shotgun (WGS) entry which is preliminary data.</text>
</comment>
<dbReference type="Gene3D" id="2.30.42.10">
    <property type="match status" value="1"/>
</dbReference>
<dbReference type="SUPFAM" id="SSF50156">
    <property type="entry name" value="PDZ domain-like"/>
    <property type="match status" value="1"/>
</dbReference>
<organism evidence="1 2">
    <name type="scientific">Nannocystis bainbridge</name>
    <dbReference type="NCBI Taxonomy" id="2995303"/>
    <lineage>
        <taxon>Bacteria</taxon>
        <taxon>Pseudomonadati</taxon>
        <taxon>Myxococcota</taxon>
        <taxon>Polyangia</taxon>
        <taxon>Nannocystales</taxon>
        <taxon>Nannocystaceae</taxon>
        <taxon>Nannocystis</taxon>
    </lineage>
</organism>
<protein>
    <recommendedName>
        <fullName evidence="3">PDZ domain-containing protein</fullName>
    </recommendedName>
</protein>
<gene>
    <name evidence="1" type="ORF">POL25_06430</name>
</gene>
<dbReference type="Proteomes" id="UP001221686">
    <property type="component" value="Unassembled WGS sequence"/>
</dbReference>
<dbReference type="EMBL" id="JAQNDL010000001">
    <property type="protein sequence ID" value="MDC0716519.1"/>
    <property type="molecule type" value="Genomic_DNA"/>
</dbReference>
<evidence type="ECO:0008006" key="3">
    <source>
        <dbReference type="Google" id="ProtNLM"/>
    </source>
</evidence>
<proteinExistence type="predicted"/>
<sequence>MRVPSFITASFSMLVTLTTGCGLGGWHPEACNQCEIGTYAYPVCDCDDSSQADNPTPCDPGGCAGACIGSHDWDAEAVYCPGPTSGPSYCERWDPADDITVVSSVHEVDAGLVSELMLDPTPLWECDSAVFTYSSTVGFQVANAAAGDTLYELGLRNGDVMVALNGYSLGSEYEVWLAIIALWYVVGETDYALEIERSAASVTLTYDVLVS</sequence>
<dbReference type="InterPro" id="IPR036034">
    <property type="entry name" value="PDZ_sf"/>
</dbReference>
<dbReference type="RefSeq" id="WP_272085010.1">
    <property type="nucleotide sequence ID" value="NZ_JAQNDL010000001.1"/>
</dbReference>
<reference evidence="1 2" key="1">
    <citation type="submission" date="2022-11" db="EMBL/GenBank/DDBJ databases">
        <title>Minimal conservation of predation-associated metabolite biosynthetic gene clusters underscores biosynthetic potential of Myxococcota including descriptions for ten novel species: Archangium lansinium sp. nov., Myxococcus landrumus sp. nov., Nannocystis bai.</title>
        <authorList>
            <person name="Ahearne A."/>
            <person name="Stevens C."/>
            <person name="Dowd S."/>
        </authorList>
    </citation>
    <scope>NUCLEOTIDE SEQUENCE [LARGE SCALE GENOMIC DNA]</scope>
    <source>
        <strain evidence="1 2">BB15-2</strain>
    </source>
</reference>
<dbReference type="PROSITE" id="PS51257">
    <property type="entry name" value="PROKAR_LIPOPROTEIN"/>
    <property type="match status" value="1"/>
</dbReference>
<accession>A0ABT5DS89</accession>